<reference evidence="1" key="1">
    <citation type="submission" date="2021-06" db="EMBL/GenBank/DDBJ databases">
        <authorList>
            <person name="Kallberg Y."/>
            <person name="Tangrot J."/>
            <person name="Rosling A."/>
        </authorList>
    </citation>
    <scope>NUCLEOTIDE SEQUENCE</scope>
    <source>
        <strain evidence="1">CL356</strain>
    </source>
</reference>
<dbReference type="EMBL" id="CAJVPT010024985">
    <property type="protein sequence ID" value="CAG8673033.1"/>
    <property type="molecule type" value="Genomic_DNA"/>
</dbReference>
<proteinExistence type="predicted"/>
<keyword evidence="2" id="KW-1185">Reference proteome</keyword>
<dbReference type="Proteomes" id="UP000789525">
    <property type="component" value="Unassembled WGS sequence"/>
</dbReference>
<evidence type="ECO:0000313" key="2">
    <source>
        <dbReference type="Proteomes" id="UP000789525"/>
    </source>
</evidence>
<organism evidence="1 2">
    <name type="scientific">Acaulospora colombiana</name>
    <dbReference type="NCBI Taxonomy" id="27376"/>
    <lineage>
        <taxon>Eukaryota</taxon>
        <taxon>Fungi</taxon>
        <taxon>Fungi incertae sedis</taxon>
        <taxon>Mucoromycota</taxon>
        <taxon>Glomeromycotina</taxon>
        <taxon>Glomeromycetes</taxon>
        <taxon>Diversisporales</taxon>
        <taxon>Acaulosporaceae</taxon>
        <taxon>Acaulospora</taxon>
    </lineage>
</organism>
<evidence type="ECO:0000313" key="1">
    <source>
        <dbReference type="EMBL" id="CAG8673033.1"/>
    </source>
</evidence>
<sequence length="137" mass="14995">MPEILPTDTTPLLTNVSLPTYTAGSPGSEPIARPEPRRTKSLSKRFRLALSSSIDQAKSATQPSFWKSLVSRVFTSLPAVFLGVLLNVASHQVPDYDDRGGGMCTQYPVTRPMISSNGTLALLQYHGHPDRRDSRGR</sequence>
<comment type="caution">
    <text evidence="1">The sequence shown here is derived from an EMBL/GenBank/DDBJ whole genome shotgun (WGS) entry which is preliminary data.</text>
</comment>
<accession>A0ACA9NSG8</accession>
<name>A0ACA9NSG8_9GLOM</name>
<gene>
    <name evidence="1" type="ORF">ACOLOM_LOCUS9028</name>
</gene>
<protein>
    <submittedName>
        <fullName evidence="1">12165_t:CDS:1</fullName>
    </submittedName>
</protein>